<keyword evidence="1" id="KW-0732">Signal</keyword>
<name>A0A2S7T7R5_9FLAO</name>
<gene>
    <name evidence="2" type="ORF">BST99_09750</name>
</gene>
<sequence length="354" mass="37740">MKKINNLWVGIFMLPALLVFAACEMEEADLGTAPAVASLTTDMSCDVLIDFNGLEAGLIVESVSSGNGISGTAISGSVSVYGENVSNGAPDVNHAMIFDTDNPTGGDEDLVVPGEDHQEVLIISEDLNGAEPDDNAPPGGVFTLDFSGFGPGYVDINSFVTIDNEEAGDWVAYDSGNVMIAQGDVLSIEDGTQQVVPVNAMGVARLVITFNGSGALDEFCLSVEEEEESGCTYTQGFWKNPKKGPFPDPYSRDDIFFLSGKTWQKVLRTPVRRNAYYQAAHQYIAAALNVANGASSPDEVDDALAAGMDLFSTYSPDDIKDLRGDDELRKQFIAISETLDAYNNGEIGPGHCDD</sequence>
<dbReference type="Proteomes" id="UP000239366">
    <property type="component" value="Unassembled WGS sequence"/>
</dbReference>
<dbReference type="OrthoDB" id="599464at2"/>
<evidence type="ECO:0008006" key="4">
    <source>
        <dbReference type="Google" id="ProtNLM"/>
    </source>
</evidence>
<dbReference type="EMBL" id="MQVX01000001">
    <property type="protein sequence ID" value="PQJ15973.1"/>
    <property type="molecule type" value="Genomic_DNA"/>
</dbReference>
<comment type="caution">
    <text evidence="2">The sequence shown here is derived from an EMBL/GenBank/DDBJ whole genome shotgun (WGS) entry which is preliminary data.</text>
</comment>
<evidence type="ECO:0000313" key="2">
    <source>
        <dbReference type="EMBL" id="PQJ15973.1"/>
    </source>
</evidence>
<feature type="chain" id="PRO_5015586765" description="DUF4856 domain-containing protein" evidence="1">
    <location>
        <begin position="22"/>
        <end position="354"/>
    </location>
</feature>
<proteinExistence type="predicted"/>
<protein>
    <recommendedName>
        <fullName evidence="4">DUF4856 domain-containing protein</fullName>
    </recommendedName>
</protein>
<dbReference type="PROSITE" id="PS51257">
    <property type="entry name" value="PROKAR_LIPOPROTEIN"/>
    <property type="match status" value="1"/>
</dbReference>
<keyword evidence="3" id="KW-1185">Reference proteome</keyword>
<dbReference type="RefSeq" id="WP_105001641.1">
    <property type="nucleotide sequence ID" value="NZ_MQVX01000001.1"/>
</dbReference>
<evidence type="ECO:0000256" key="1">
    <source>
        <dbReference type="SAM" id="SignalP"/>
    </source>
</evidence>
<reference evidence="3" key="1">
    <citation type="submission" date="2016-11" db="EMBL/GenBank/DDBJ databases">
        <title>Trade-off between light-utilization and light-protection in marine flavobacteria.</title>
        <authorList>
            <person name="Kumagai Y."/>
            <person name="Yoshizawa S."/>
            <person name="Kogure K."/>
        </authorList>
    </citation>
    <scope>NUCLEOTIDE SEQUENCE [LARGE SCALE GENOMIC DNA]</scope>
    <source>
        <strain evidence="3">SG-18</strain>
    </source>
</reference>
<dbReference type="AlphaFoldDB" id="A0A2S7T7R5"/>
<feature type="signal peptide" evidence="1">
    <location>
        <begin position="1"/>
        <end position="21"/>
    </location>
</feature>
<organism evidence="2 3">
    <name type="scientific">Aureicoccus marinus</name>
    <dbReference type="NCBI Taxonomy" id="754435"/>
    <lineage>
        <taxon>Bacteria</taxon>
        <taxon>Pseudomonadati</taxon>
        <taxon>Bacteroidota</taxon>
        <taxon>Flavobacteriia</taxon>
        <taxon>Flavobacteriales</taxon>
        <taxon>Flavobacteriaceae</taxon>
        <taxon>Aureicoccus</taxon>
    </lineage>
</organism>
<accession>A0A2S7T7R5</accession>
<evidence type="ECO:0000313" key="3">
    <source>
        <dbReference type="Proteomes" id="UP000239366"/>
    </source>
</evidence>